<dbReference type="Pfam" id="PF01636">
    <property type="entry name" value="APH"/>
    <property type="match status" value="1"/>
</dbReference>
<keyword evidence="3" id="KW-1185">Reference proteome</keyword>
<name>A0A8S0WPY2_CYCAE</name>
<comment type="caution">
    <text evidence="2">The sequence shown here is derived from an EMBL/GenBank/DDBJ whole genome shotgun (WGS) entry which is preliminary data.</text>
</comment>
<protein>
    <recommendedName>
        <fullName evidence="1">Aminoglycoside phosphotransferase domain-containing protein</fullName>
    </recommendedName>
</protein>
<dbReference type="Gene3D" id="3.90.1200.10">
    <property type="match status" value="1"/>
</dbReference>
<dbReference type="PANTHER" id="PTHR21310">
    <property type="entry name" value="AMINOGLYCOSIDE PHOSPHOTRANSFERASE-RELATED-RELATED"/>
    <property type="match status" value="1"/>
</dbReference>
<dbReference type="PANTHER" id="PTHR21310:SF15">
    <property type="entry name" value="AMINOGLYCOSIDE PHOSPHOTRANSFERASE DOMAIN-CONTAINING PROTEIN"/>
    <property type="match status" value="1"/>
</dbReference>
<accession>A0A8S0WPY2</accession>
<feature type="domain" description="Aminoglycoside phosphotransferase" evidence="1">
    <location>
        <begin position="78"/>
        <end position="270"/>
    </location>
</feature>
<dbReference type="Proteomes" id="UP000467700">
    <property type="component" value="Unassembled WGS sequence"/>
</dbReference>
<dbReference type="InterPro" id="IPR011009">
    <property type="entry name" value="Kinase-like_dom_sf"/>
</dbReference>
<dbReference type="OrthoDB" id="5404599at2759"/>
<evidence type="ECO:0000313" key="3">
    <source>
        <dbReference type="Proteomes" id="UP000467700"/>
    </source>
</evidence>
<dbReference type="AlphaFoldDB" id="A0A8S0WPY2"/>
<dbReference type="SUPFAM" id="SSF56112">
    <property type="entry name" value="Protein kinase-like (PK-like)"/>
    <property type="match status" value="1"/>
</dbReference>
<gene>
    <name evidence="2" type="ORF">AAE3_LOCUS4937</name>
</gene>
<dbReference type="EMBL" id="CACVBS010000036">
    <property type="protein sequence ID" value="CAA7262552.1"/>
    <property type="molecule type" value="Genomic_DNA"/>
</dbReference>
<sequence>MYAGVENDKILTVRMMNGTQKVCGWMWKVWLLLPNSLRLKVYEAVTTLARKRWNGAATLYVTRLPFNLYIKQGFNAVEEVAATRYVEENTSIPVPHILDCVSIGHPEYPRMGLIVMQAAPGQHLGKRGEILHKLSERQQDIFVETLRGWFEQLRSLPPPDERVISGFLGGGLFSFRIGDIVEEPLGPYPSQQEFHAEDFCTPWPSDDERFNRALDIRSKTNYKICLSHGDLTPQNILVDENARPVALIDWETASWMPEYWEYTRALYMREPYVGWCKAFKRIFPGYESELMVESAIWKHWFP</sequence>
<reference evidence="2 3" key="1">
    <citation type="submission" date="2020-01" db="EMBL/GenBank/DDBJ databases">
        <authorList>
            <person name="Gupta K D."/>
        </authorList>
    </citation>
    <scope>NUCLEOTIDE SEQUENCE [LARGE SCALE GENOMIC DNA]</scope>
</reference>
<organism evidence="2 3">
    <name type="scientific">Cyclocybe aegerita</name>
    <name type="common">Black poplar mushroom</name>
    <name type="synonym">Agrocybe aegerita</name>
    <dbReference type="NCBI Taxonomy" id="1973307"/>
    <lineage>
        <taxon>Eukaryota</taxon>
        <taxon>Fungi</taxon>
        <taxon>Dikarya</taxon>
        <taxon>Basidiomycota</taxon>
        <taxon>Agaricomycotina</taxon>
        <taxon>Agaricomycetes</taxon>
        <taxon>Agaricomycetidae</taxon>
        <taxon>Agaricales</taxon>
        <taxon>Agaricineae</taxon>
        <taxon>Bolbitiaceae</taxon>
        <taxon>Cyclocybe</taxon>
    </lineage>
</organism>
<dbReference type="InterPro" id="IPR051678">
    <property type="entry name" value="AGP_Transferase"/>
</dbReference>
<proteinExistence type="predicted"/>
<evidence type="ECO:0000313" key="2">
    <source>
        <dbReference type="EMBL" id="CAA7262552.1"/>
    </source>
</evidence>
<evidence type="ECO:0000259" key="1">
    <source>
        <dbReference type="Pfam" id="PF01636"/>
    </source>
</evidence>
<dbReference type="InterPro" id="IPR002575">
    <property type="entry name" value="Aminoglycoside_PTrfase"/>
</dbReference>